<dbReference type="InterPro" id="IPR010982">
    <property type="entry name" value="Lambda_DNA-bd_dom_sf"/>
</dbReference>
<evidence type="ECO:0000313" key="3">
    <source>
        <dbReference type="Proteomes" id="UP000236527"/>
    </source>
</evidence>
<dbReference type="CDD" id="cd00093">
    <property type="entry name" value="HTH_XRE"/>
    <property type="match status" value="1"/>
</dbReference>
<dbReference type="AlphaFoldDB" id="A0A2H6LN93"/>
<dbReference type="GO" id="GO:0003677">
    <property type="term" value="F:DNA binding"/>
    <property type="evidence" value="ECO:0007669"/>
    <property type="project" value="InterPro"/>
</dbReference>
<dbReference type="SUPFAM" id="SSF47413">
    <property type="entry name" value="lambda repressor-like DNA-binding domains"/>
    <property type="match status" value="1"/>
</dbReference>
<accession>A0A2H6LN93</accession>
<dbReference type="EMBL" id="BDGE01000083">
    <property type="protein sequence ID" value="GBE94693.1"/>
    <property type="molecule type" value="Genomic_DNA"/>
</dbReference>
<dbReference type="Gene3D" id="1.10.260.40">
    <property type="entry name" value="lambda repressor-like DNA-binding domains"/>
    <property type="match status" value="1"/>
</dbReference>
<reference evidence="3" key="1">
    <citation type="journal article" date="2018" name="Genome Announc.">
        <title>Draft Genome Sequence of the Nitrogen-Fixing and Hormogonia-Inducing Cyanobacterium Nostoc cycadae Strain WK-1, Isolated from the Coralloid Roots of Cycas revoluta.</title>
        <authorList>
            <person name="Kanesaki Y."/>
            <person name="Hirose M."/>
            <person name="Hirose Y."/>
            <person name="Fujisawa T."/>
            <person name="Nakamura Y."/>
            <person name="Watanabe S."/>
            <person name="Matsunaga S."/>
            <person name="Uchida H."/>
            <person name="Murakami A."/>
        </authorList>
    </citation>
    <scope>NUCLEOTIDE SEQUENCE [LARGE SCALE GENOMIC DNA]</scope>
    <source>
        <strain evidence="3">WK-1</strain>
    </source>
</reference>
<gene>
    <name evidence="2" type="ORF">NCWK1_4472</name>
</gene>
<comment type="caution">
    <text evidence="2">The sequence shown here is derived from an EMBL/GenBank/DDBJ whole genome shotgun (WGS) entry which is preliminary data.</text>
</comment>
<dbReference type="Proteomes" id="UP000236527">
    <property type="component" value="Unassembled WGS sequence"/>
</dbReference>
<evidence type="ECO:0000259" key="1">
    <source>
        <dbReference type="PROSITE" id="PS50943"/>
    </source>
</evidence>
<dbReference type="Pfam" id="PF13443">
    <property type="entry name" value="HTH_26"/>
    <property type="match status" value="1"/>
</dbReference>
<dbReference type="InterPro" id="IPR001387">
    <property type="entry name" value="Cro/C1-type_HTH"/>
</dbReference>
<keyword evidence="3" id="KW-1185">Reference proteome</keyword>
<sequence length="102" mass="11872">MAIALKFSRQDERSLLMYTDIIGRVCTLVNHKMGYVRLRIRELAQQKGWTLKEVAERSGVNYNTVKSYVQRDVLNTVDLSAVYKIARTFEVTIEDLMELVEE</sequence>
<dbReference type="SMART" id="SM00530">
    <property type="entry name" value="HTH_XRE"/>
    <property type="match status" value="1"/>
</dbReference>
<name>A0A2H6LN93_9NOSO</name>
<dbReference type="PROSITE" id="PS50943">
    <property type="entry name" value="HTH_CROC1"/>
    <property type="match status" value="1"/>
</dbReference>
<evidence type="ECO:0000313" key="2">
    <source>
        <dbReference type="EMBL" id="GBE94693.1"/>
    </source>
</evidence>
<proteinExistence type="predicted"/>
<organism evidence="2 3">
    <name type="scientific">Nostoc cycadae WK-1</name>
    <dbReference type="NCBI Taxonomy" id="1861711"/>
    <lineage>
        <taxon>Bacteria</taxon>
        <taxon>Bacillati</taxon>
        <taxon>Cyanobacteriota</taxon>
        <taxon>Cyanophyceae</taxon>
        <taxon>Nostocales</taxon>
        <taxon>Nostocaceae</taxon>
        <taxon>Nostoc</taxon>
    </lineage>
</organism>
<feature type="domain" description="HTH cro/C1-type" evidence="1">
    <location>
        <begin position="40"/>
        <end position="96"/>
    </location>
</feature>
<protein>
    <submittedName>
        <fullName evidence="2">Xre family transcriptional regulator</fullName>
    </submittedName>
</protein>